<sequence length="495" mass="55011">MGRNIRLPSGVHHIPDHLLELVLLRVGTPLALLRAASTCKRWCRLIFTDDATSPDHRFRRSLRAARVPGHYHVDGNNHVFGPDPLAADGFDRRQFSLDFLPAVPPGSLPWGPADSRGGLLLFYRRDLVYYRMGRWWGGDTEYLHFPDMLVCDPLNRRCQGILYWEEMWPYQCLGLFLLDGAAADEPAAGGSSIAMSNFRVVAVTYESDVFEDDRGAPRACVFSSGSDGGWSMVESASGGDVPIPESRSISFAGRARSSFFWRMEHEGAVLALDDATIQFSLVTFPCTVVGMPEESSAFRVIGGDDDAVRVVRVMANNGLTVFRQLDSSGEWVVEKLVRLPEATSGLPEREETYFHGPAKIVATTTRHVLVTPQEETWIFSIDLETLEVDQAHERNRRDVVYYRMGRMWDGDAGYLQFPDMVVCDPLTRRCQGILYWEEMWSDPCLGLFLLDGDAAGETAGERQPAPVDASRGEGAAAKGGGLPPKQDTDDWISGK</sequence>
<evidence type="ECO:0000313" key="1">
    <source>
        <dbReference type="EMBL" id="EMS48964.1"/>
    </source>
</evidence>
<organism evidence="1">
    <name type="scientific">Triticum urartu</name>
    <name type="common">Red wild einkorn</name>
    <name type="synonym">Crithodium urartu</name>
    <dbReference type="NCBI Taxonomy" id="4572"/>
    <lineage>
        <taxon>Eukaryota</taxon>
        <taxon>Viridiplantae</taxon>
        <taxon>Streptophyta</taxon>
        <taxon>Embryophyta</taxon>
        <taxon>Tracheophyta</taxon>
        <taxon>Spermatophyta</taxon>
        <taxon>Magnoliopsida</taxon>
        <taxon>Liliopsida</taxon>
        <taxon>Poales</taxon>
        <taxon>Poaceae</taxon>
        <taxon>BOP clade</taxon>
        <taxon>Pooideae</taxon>
        <taxon>Triticodae</taxon>
        <taxon>Triticeae</taxon>
        <taxon>Triticinae</taxon>
        <taxon>Triticum</taxon>
    </lineage>
</organism>
<protein>
    <recommendedName>
        <fullName evidence="2">F-box domain-containing protein</fullName>
    </recommendedName>
</protein>
<gene>
    <name evidence="1" type="ORF">TRIUR3_23268</name>
</gene>
<dbReference type="AlphaFoldDB" id="M7ZLJ8"/>
<name>M7ZLJ8_TRIUA</name>
<dbReference type="eggNOG" id="ENOG502R73F">
    <property type="taxonomic scope" value="Eukaryota"/>
</dbReference>
<dbReference type="EMBL" id="KD248436">
    <property type="protein sequence ID" value="EMS48964.1"/>
    <property type="molecule type" value="Genomic_DNA"/>
</dbReference>
<dbReference type="SUPFAM" id="SSF81383">
    <property type="entry name" value="F-box domain"/>
    <property type="match status" value="1"/>
</dbReference>
<evidence type="ECO:0008006" key="2">
    <source>
        <dbReference type="Google" id="ProtNLM"/>
    </source>
</evidence>
<accession>M7ZLJ8</accession>
<proteinExistence type="predicted"/>
<dbReference type="PANTHER" id="PTHR33207">
    <property type="entry name" value="F-BOX DOMAIN CONTAINING PROTEIN-RELATED"/>
    <property type="match status" value="1"/>
</dbReference>
<dbReference type="InterPro" id="IPR036047">
    <property type="entry name" value="F-box-like_dom_sf"/>
</dbReference>
<dbReference type="OMA" id="WSMVESA"/>
<reference evidence="1" key="1">
    <citation type="journal article" date="2013" name="Nature">
        <title>Draft genome of the wheat A-genome progenitor Triticum urartu.</title>
        <authorList>
            <person name="Ling H.Q."/>
            <person name="Zhao S."/>
            <person name="Liu D."/>
            <person name="Wang J."/>
            <person name="Sun H."/>
            <person name="Zhang C."/>
            <person name="Fan H."/>
            <person name="Li D."/>
            <person name="Dong L."/>
            <person name="Tao Y."/>
            <person name="Gao C."/>
            <person name="Wu H."/>
            <person name="Li Y."/>
            <person name="Cui Y."/>
            <person name="Guo X."/>
            <person name="Zheng S."/>
            <person name="Wang B."/>
            <person name="Yu K."/>
            <person name="Liang Q."/>
            <person name="Yang W."/>
            <person name="Lou X."/>
            <person name="Chen J."/>
            <person name="Feng M."/>
            <person name="Jian J."/>
            <person name="Zhang X."/>
            <person name="Luo G."/>
            <person name="Jiang Y."/>
            <person name="Liu J."/>
            <person name="Wang Z."/>
            <person name="Sha Y."/>
            <person name="Zhang B."/>
            <person name="Wu H."/>
            <person name="Tang D."/>
            <person name="Shen Q."/>
            <person name="Xue P."/>
            <person name="Zou S."/>
            <person name="Wang X."/>
            <person name="Liu X."/>
            <person name="Wang F."/>
            <person name="Yang Y."/>
            <person name="An X."/>
            <person name="Dong Z."/>
            <person name="Zhang K."/>
            <person name="Zhang X."/>
            <person name="Luo M.C."/>
            <person name="Dvorak J."/>
            <person name="Tong Y."/>
            <person name="Wang J."/>
            <person name="Yang H."/>
            <person name="Li Z."/>
            <person name="Wang D."/>
            <person name="Zhang A."/>
            <person name="Wang J."/>
        </authorList>
    </citation>
    <scope>NUCLEOTIDE SEQUENCE</scope>
</reference>